<keyword evidence="5 7" id="KW-1133">Transmembrane helix</keyword>
<dbReference type="EMBL" id="JAJNCT010000004">
    <property type="protein sequence ID" value="MCD2163925.1"/>
    <property type="molecule type" value="Genomic_DNA"/>
</dbReference>
<dbReference type="PROSITE" id="PS50850">
    <property type="entry name" value="MFS"/>
    <property type="match status" value="1"/>
</dbReference>
<keyword evidence="4 7" id="KW-0812">Transmembrane</keyword>
<keyword evidence="6 7" id="KW-0472">Membrane</keyword>
<feature type="transmembrane region" description="Helical" evidence="7">
    <location>
        <begin position="369"/>
        <end position="392"/>
    </location>
</feature>
<protein>
    <submittedName>
        <fullName evidence="9">MFS transporter</fullName>
    </submittedName>
</protein>
<evidence type="ECO:0000256" key="5">
    <source>
        <dbReference type="ARBA" id="ARBA00022989"/>
    </source>
</evidence>
<dbReference type="GO" id="GO:0022857">
    <property type="term" value="F:transmembrane transporter activity"/>
    <property type="evidence" value="ECO:0007669"/>
    <property type="project" value="InterPro"/>
</dbReference>
<evidence type="ECO:0000313" key="9">
    <source>
        <dbReference type="EMBL" id="MCD2163925.1"/>
    </source>
</evidence>
<keyword evidence="10" id="KW-1185">Reference proteome</keyword>
<dbReference type="RefSeq" id="WP_230770931.1">
    <property type="nucleotide sequence ID" value="NZ_JAJNCT010000004.1"/>
</dbReference>
<reference evidence="9 10" key="1">
    <citation type="submission" date="2021-11" db="EMBL/GenBank/DDBJ databases">
        <title>Genome sequence.</title>
        <authorList>
            <person name="Sun Q."/>
        </authorList>
    </citation>
    <scope>NUCLEOTIDE SEQUENCE [LARGE SCALE GENOMIC DNA]</scope>
    <source>
        <strain evidence="9 10">KCTC 12005</strain>
    </source>
</reference>
<feature type="transmembrane region" description="Helical" evidence="7">
    <location>
        <begin position="7"/>
        <end position="30"/>
    </location>
</feature>
<feature type="transmembrane region" description="Helical" evidence="7">
    <location>
        <begin position="98"/>
        <end position="119"/>
    </location>
</feature>
<feature type="transmembrane region" description="Helical" evidence="7">
    <location>
        <begin position="306"/>
        <end position="329"/>
    </location>
</feature>
<feature type="transmembrane region" description="Helical" evidence="7">
    <location>
        <begin position="280"/>
        <end position="300"/>
    </location>
</feature>
<dbReference type="Pfam" id="PF07690">
    <property type="entry name" value="MFS_1"/>
    <property type="match status" value="1"/>
</dbReference>
<dbReference type="Gene3D" id="1.20.1250.20">
    <property type="entry name" value="MFS general substrate transporter like domains"/>
    <property type="match status" value="1"/>
</dbReference>
<dbReference type="Proteomes" id="UP001199260">
    <property type="component" value="Unassembled WGS sequence"/>
</dbReference>
<comment type="subcellular location">
    <subcellularLocation>
        <location evidence="1">Cell membrane</location>
        <topology evidence="1">Multi-pass membrane protein</topology>
    </subcellularLocation>
</comment>
<evidence type="ECO:0000256" key="6">
    <source>
        <dbReference type="ARBA" id="ARBA00023136"/>
    </source>
</evidence>
<organism evidence="9 10">
    <name type="scientific">Comamonas koreensis</name>
    <dbReference type="NCBI Taxonomy" id="160825"/>
    <lineage>
        <taxon>Bacteria</taxon>
        <taxon>Pseudomonadati</taxon>
        <taxon>Pseudomonadota</taxon>
        <taxon>Betaproteobacteria</taxon>
        <taxon>Burkholderiales</taxon>
        <taxon>Comamonadaceae</taxon>
        <taxon>Comamonas</taxon>
    </lineage>
</organism>
<dbReference type="InterPro" id="IPR020846">
    <property type="entry name" value="MFS_dom"/>
</dbReference>
<accession>A0AAW4XQZ0</accession>
<evidence type="ECO:0000256" key="4">
    <source>
        <dbReference type="ARBA" id="ARBA00022692"/>
    </source>
</evidence>
<name>A0AAW4XQZ0_9BURK</name>
<dbReference type="GO" id="GO:0005886">
    <property type="term" value="C:plasma membrane"/>
    <property type="evidence" value="ECO:0007669"/>
    <property type="project" value="UniProtKB-SubCell"/>
</dbReference>
<evidence type="ECO:0000256" key="7">
    <source>
        <dbReference type="SAM" id="Phobius"/>
    </source>
</evidence>
<evidence type="ECO:0000256" key="3">
    <source>
        <dbReference type="ARBA" id="ARBA00022475"/>
    </source>
</evidence>
<evidence type="ECO:0000256" key="1">
    <source>
        <dbReference type="ARBA" id="ARBA00004651"/>
    </source>
</evidence>
<feature type="domain" description="Major facilitator superfamily (MFS) profile" evidence="8">
    <location>
        <begin position="1"/>
        <end position="395"/>
    </location>
</feature>
<feature type="transmembrane region" description="Helical" evidence="7">
    <location>
        <begin position="131"/>
        <end position="157"/>
    </location>
</feature>
<feature type="transmembrane region" description="Helical" evidence="7">
    <location>
        <begin position="248"/>
        <end position="268"/>
    </location>
</feature>
<dbReference type="InterPro" id="IPR050171">
    <property type="entry name" value="MFS_Transporters"/>
</dbReference>
<proteinExistence type="predicted"/>
<keyword evidence="3" id="KW-1003">Cell membrane</keyword>
<dbReference type="InterPro" id="IPR011701">
    <property type="entry name" value="MFS"/>
</dbReference>
<feature type="transmembrane region" description="Helical" evidence="7">
    <location>
        <begin position="73"/>
        <end position="92"/>
    </location>
</feature>
<evidence type="ECO:0000313" key="10">
    <source>
        <dbReference type="Proteomes" id="UP001199260"/>
    </source>
</evidence>
<feature type="transmembrane region" description="Helical" evidence="7">
    <location>
        <begin position="42"/>
        <end position="61"/>
    </location>
</feature>
<dbReference type="InterPro" id="IPR036259">
    <property type="entry name" value="MFS_trans_sf"/>
</dbReference>
<evidence type="ECO:0000256" key="2">
    <source>
        <dbReference type="ARBA" id="ARBA00022448"/>
    </source>
</evidence>
<sequence length="403" mass="42449">MKYQWPPYFWVCFSMCVGVMGTALASPLYPLYQAQWQLPPSAITQVFVLYMAAALTSLMLLGAITTRYGFFKVLRAGVILMSGGVLLSALAWNMQVFGLSRIIIGLASGMITTSASLGLTQLNTSGDTQRAAATTSLTIAFGFGLGPIVGGLVAQWAPFPLRSAYLPSLLLSALAIYSLFQVQLPAHLQPAPASSSFGLCQLMPRLTFPERTALRRYGLAAMGAFCAFGMFSLFASLAPSFMQSMLPWHGPAISGPSIGLILLLSAATQYAAKGFVTRKVLITGYAALALCNLLLIVNVFASSAAVFLLCVLTAALGHGLCNLGGISVVNKVARADNRAGLLATYLVIGYVGTILPILGIGWLSDQVGLSRALLAFCAVFALLATALALATWRTQVPAPGNKS</sequence>
<feature type="transmembrane region" description="Helical" evidence="7">
    <location>
        <begin position="217"/>
        <end position="242"/>
    </location>
</feature>
<keyword evidence="2" id="KW-0813">Transport</keyword>
<dbReference type="PANTHER" id="PTHR23517:SF13">
    <property type="entry name" value="MAJOR FACILITATOR SUPERFAMILY MFS_1"/>
    <property type="match status" value="1"/>
</dbReference>
<feature type="transmembrane region" description="Helical" evidence="7">
    <location>
        <begin position="341"/>
        <end position="363"/>
    </location>
</feature>
<gene>
    <name evidence="9" type="ORF">LPW39_02110</name>
</gene>
<dbReference type="AlphaFoldDB" id="A0AAW4XQZ0"/>
<dbReference type="SUPFAM" id="SSF103473">
    <property type="entry name" value="MFS general substrate transporter"/>
    <property type="match status" value="1"/>
</dbReference>
<feature type="transmembrane region" description="Helical" evidence="7">
    <location>
        <begin position="163"/>
        <end position="180"/>
    </location>
</feature>
<dbReference type="PANTHER" id="PTHR23517">
    <property type="entry name" value="RESISTANCE PROTEIN MDTM, PUTATIVE-RELATED-RELATED"/>
    <property type="match status" value="1"/>
</dbReference>
<evidence type="ECO:0000259" key="8">
    <source>
        <dbReference type="PROSITE" id="PS50850"/>
    </source>
</evidence>
<comment type="caution">
    <text evidence="9">The sequence shown here is derived from an EMBL/GenBank/DDBJ whole genome shotgun (WGS) entry which is preliminary data.</text>
</comment>